<name>A0A8H2W0W0_9HELO</name>
<comment type="caution">
    <text evidence="2">The sequence shown here is derived from an EMBL/GenBank/DDBJ whole genome shotgun (WGS) entry which is preliminary data.</text>
</comment>
<accession>A0A8H2W0W0</accession>
<proteinExistence type="predicted"/>
<feature type="region of interest" description="Disordered" evidence="1">
    <location>
        <begin position="313"/>
        <end position="336"/>
    </location>
</feature>
<reference evidence="2" key="1">
    <citation type="submission" date="2020-10" db="EMBL/GenBank/DDBJ databases">
        <authorList>
            <person name="Kusch S."/>
        </authorList>
    </citation>
    <scope>NUCLEOTIDE SEQUENCE</scope>
    <source>
        <strain evidence="2">SwB9</strain>
    </source>
</reference>
<dbReference type="AlphaFoldDB" id="A0A8H2W0W0"/>
<gene>
    <name evidence="2" type="ORF">SCLTRI_LOCUS8673</name>
</gene>
<keyword evidence="3" id="KW-1185">Reference proteome</keyword>
<dbReference type="EMBL" id="CAJHIA010000033">
    <property type="protein sequence ID" value="CAD6448880.1"/>
    <property type="molecule type" value="Genomic_DNA"/>
</dbReference>
<evidence type="ECO:0000313" key="3">
    <source>
        <dbReference type="Proteomes" id="UP000624404"/>
    </source>
</evidence>
<dbReference type="Proteomes" id="UP000624404">
    <property type="component" value="Unassembled WGS sequence"/>
</dbReference>
<protein>
    <submittedName>
        <fullName evidence="2">0b3dcad3-d160-47d2-a6ed-65fa2d78d0c6</fullName>
    </submittedName>
</protein>
<organism evidence="2 3">
    <name type="scientific">Sclerotinia trifoliorum</name>
    <dbReference type="NCBI Taxonomy" id="28548"/>
    <lineage>
        <taxon>Eukaryota</taxon>
        <taxon>Fungi</taxon>
        <taxon>Dikarya</taxon>
        <taxon>Ascomycota</taxon>
        <taxon>Pezizomycotina</taxon>
        <taxon>Leotiomycetes</taxon>
        <taxon>Helotiales</taxon>
        <taxon>Sclerotiniaceae</taxon>
        <taxon>Sclerotinia</taxon>
    </lineage>
</organism>
<feature type="compositionally biased region" description="Basic and acidic residues" evidence="1">
    <location>
        <begin position="317"/>
        <end position="336"/>
    </location>
</feature>
<evidence type="ECO:0000313" key="2">
    <source>
        <dbReference type="EMBL" id="CAD6448880.1"/>
    </source>
</evidence>
<sequence length="376" mass="43094">MAGSPPLDMVYDSSYTDCRFRWDNEDMRQKPGSAKEINFGFYKAVGVQNLTAATIAEEIKEAREKNPEGVLIAGFSIDNMAHVAGYLNFKDSAVTVKWFEDEDKLPSILENWRYHKQSAFGCPVRDGIKPSDKEFGAEKLFKFIMNLTPKQTACVIGDKFPVTHVMLDVKNTQDDPGFISYLNAMHRVISTYSEHFPDDTPTNPREIHSRENWYRALMTLRVYWSTHREARAPRKKSLVVRVAVKPLWIDLDHVKGNGSADVDENADYANYKEKEFDDIFNLENDGSVCGDDHGEHTENFNVQEVENLHIQLNRTGDISKEAKDRAQRANRQERKPVTEEQLRVYISNMRENMKKWMAETKAVEGPTKDIASDTIS</sequence>
<dbReference type="OrthoDB" id="3563056at2759"/>
<evidence type="ECO:0000256" key="1">
    <source>
        <dbReference type="SAM" id="MobiDB-lite"/>
    </source>
</evidence>